<dbReference type="Gene3D" id="2.60.120.10">
    <property type="entry name" value="Jelly Rolls"/>
    <property type="match status" value="1"/>
</dbReference>
<sequence>MFYAKLATFLLLILSGASVMSQESYSAPTTVIPIAIEQSYLEGRGLTRVDPSEFDGENITRDDDYTSDSYKHDFHFGKILVAVYEAGPGRVYIDGAVYDEFVHILEGRLILTPDGGDPVEFNQGDSLVVPQGYKGYWHMPEKYRELIIINTDYAQTEDGS</sequence>
<dbReference type="AlphaFoldDB" id="A0A5B0WZV1"/>
<keyword evidence="4" id="KW-1185">Reference proteome</keyword>
<dbReference type="SUPFAM" id="SSF51182">
    <property type="entry name" value="RmlC-like cupins"/>
    <property type="match status" value="1"/>
</dbReference>
<organism evidence="3 4">
    <name type="scientific">Pseudohalioglobus sediminis</name>
    <dbReference type="NCBI Taxonomy" id="2606449"/>
    <lineage>
        <taxon>Bacteria</taxon>
        <taxon>Pseudomonadati</taxon>
        <taxon>Pseudomonadota</taxon>
        <taxon>Gammaproteobacteria</taxon>
        <taxon>Cellvibrionales</taxon>
        <taxon>Halieaceae</taxon>
        <taxon>Pseudohalioglobus</taxon>
    </lineage>
</organism>
<evidence type="ECO:0000313" key="3">
    <source>
        <dbReference type="EMBL" id="KAA1192610.1"/>
    </source>
</evidence>
<feature type="chain" id="PRO_5022987871" evidence="1">
    <location>
        <begin position="22"/>
        <end position="160"/>
    </location>
</feature>
<gene>
    <name evidence="3" type="ORF">F0M18_08060</name>
</gene>
<dbReference type="InterPro" id="IPR011051">
    <property type="entry name" value="RmlC_Cupin_sf"/>
</dbReference>
<name>A0A5B0WZV1_9GAMM</name>
<accession>A0A5B0WZV1</accession>
<keyword evidence="1" id="KW-0732">Signal</keyword>
<evidence type="ECO:0000256" key="1">
    <source>
        <dbReference type="SAM" id="SignalP"/>
    </source>
</evidence>
<evidence type="ECO:0000313" key="4">
    <source>
        <dbReference type="Proteomes" id="UP000323708"/>
    </source>
</evidence>
<dbReference type="InterPro" id="IPR008579">
    <property type="entry name" value="UGlyAH_Cupin_dom"/>
</dbReference>
<dbReference type="Pfam" id="PF05899">
    <property type="entry name" value="Cupin_3"/>
    <property type="match status" value="1"/>
</dbReference>
<evidence type="ECO:0000259" key="2">
    <source>
        <dbReference type="Pfam" id="PF05899"/>
    </source>
</evidence>
<dbReference type="EMBL" id="VTUX01000003">
    <property type="protein sequence ID" value="KAA1192610.1"/>
    <property type="molecule type" value="Genomic_DNA"/>
</dbReference>
<proteinExistence type="predicted"/>
<comment type="caution">
    <text evidence="3">The sequence shown here is derived from an EMBL/GenBank/DDBJ whole genome shotgun (WGS) entry which is preliminary data.</text>
</comment>
<dbReference type="Proteomes" id="UP000323708">
    <property type="component" value="Unassembled WGS sequence"/>
</dbReference>
<reference evidence="3 4" key="1">
    <citation type="submission" date="2019-09" db="EMBL/GenBank/DDBJ databases">
        <authorList>
            <person name="Chen X.-Y."/>
        </authorList>
    </citation>
    <scope>NUCLEOTIDE SEQUENCE [LARGE SCALE GENOMIC DNA]</scope>
    <source>
        <strain evidence="3 4">NY5</strain>
    </source>
</reference>
<protein>
    <submittedName>
        <fullName evidence="3">DUF861 domain-containing protein</fullName>
    </submittedName>
</protein>
<feature type="domain" description="(S)-ureidoglycine aminohydrolase cupin" evidence="2">
    <location>
        <begin position="82"/>
        <end position="143"/>
    </location>
</feature>
<dbReference type="InterPro" id="IPR014710">
    <property type="entry name" value="RmlC-like_jellyroll"/>
</dbReference>
<feature type="signal peptide" evidence="1">
    <location>
        <begin position="1"/>
        <end position="21"/>
    </location>
</feature>